<dbReference type="GO" id="GO:0005737">
    <property type="term" value="C:cytoplasm"/>
    <property type="evidence" value="ECO:0007669"/>
    <property type="project" value="TreeGrafter"/>
</dbReference>
<dbReference type="InterPro" id="IPR039333">
    <property type="entry name" value="PYM1"/>
</dbReference>
<dbReference type="HOGENOM" id="CLU_074603_1_0_1"/>
<dbReference type="GO" id="GO:1903259">
    <property type="term" value="P:exon-exon junction complex disassembly"/>
    <property type="evidence" value="ECO:0007669"/>
    <property type="project" value="InterPro"/>
</dbReference>
<keyword evidence="5" id="KW-1185">Reference proteome</keyword>
<dbReference type="SMART" id="SM01273">
    <property type="entry name" value="Mago-bind"/>
    <property type="match status" value="1"/>
</dbReference>
<dbReference type="Pfam" id="PF09282">
    <property type="entry name" value="Mago-bind"/>
    <property type="match status" value="1"/>
</dbReference>
<dbReference type="AlphaFoldDB" id="A0A0B1PDD2"/>
<organism evidence="4 5">
    <name type="scientific">Uncinula necator</name>
    <name type="common">Grape powdery mildew</name>
    <dbReference type="NCBI Taxonomy" id="52586"/>
    <lineage>
        <taxon>Eukaryota</taxon>
        <taxon>Fungi</taxon>
        <taxon>Dikarya</taxon>
        <taxon>Ascomycota</taxon>
        <taxon>Pezizomycotina</taxon>
        <taxon>Leotiomycetes</taxon>
        <taxon>Erysiphales</taxon>
        <taxon>Erysiphaceae</taxon>
        <taxon>Erysiphe</taxon>
    </lineage>
</organism>
<dbReference type="OMA" id="IPGCADS"/>
<dbReference type="GO" id="GO:0035145">
    <property type="term" value="C:exon-exon junction complex"/>
    <property type="evidence" value="ECO:0007669"/>
    <property type="project" value="TreeGrafter"/>
</dbReference>
<keyword evidence="1" id="KW-0175">Coiled coil</keyword>
<dbReference type="SUPFAM" id="SSF101931">
    <property type="entry name" value="Pym (Within the bgcn gene intron protein, WIBG), N-terminal domain"/>
    <property type="match status" value="1"/>
</dbReference>
<proteinExistence type="predicted"/>
<feature type="compositionally biased region" description="Basic residues" evidence="2">
    <location>
        <begin position="86"/>
        <end position="97"/>
    </location>
</feature>
<name>A0A0B1PDD2_UNCNE</name>
<dbReference type="EMBL" id="JNVN01000432">
    <property type="protein sequence ID" value="KHJ35330.1"/>
    <property type="molecule type" value="Genomic_DNA"/>
</dbReference>
<sequence>MSEVKVSSKAGIVESKTGERHIPSSIRADGTKRKEIKIRPGYKPIEDIEVYRNRYAQSYKSLDSKEVPGTQGLEETKSPSLVINKNAKKRAAKKKSKTREENLQDGPCIKEAGQMTQDSYEFGIATEKTHEALEIEREKKTRSLKKKLKQARELEDKKKNGSNLLPEQVTKILRINELIRELNVLELQSKVNETQDNEKVG</sequence>
<evidence type="ECO:0000256" key="1">
    <source>
        <dbReference type="SAM" id="Coils"/>
    </source>
</evidence>
<evidence type="ECO:0000259" key="3">
    <source>
        <dbReference type="SMART" id="SM01273"/>
    </source>
</evidence>
<comment type="caution">
    <text evidence="4">The sequence shown here is derived from an EMBL/GenBank/DDBJ whole genome shotgun (WGS) entry which is preliminary data.</text>
</comment>
<evidence type="ECO:0000256" key="2">
    <source>
        <dbReference type="SAM" id="MobiDB-lite"/>
    </source>
</evidence>
<dbReference type="InterPro" id="IPR015362">
    <property type="entry name" value="WIBG_mago-bd"/>
</dbReference>
<feature type="domain" description="WIBG Mago-binding" evidence="3">
    <location>
        <begin position="18"/>
        <end position="44"/>
    </location>
</feature>
<dbReference type="PANTHER" id="PTHR22959">
    <property type="entry name" value="PYM PROTEIN"/>
    <property type="match status" value="1"/>
</dbReference>
<dbReference type="GO" id="GO:0003723">
    <property type="term" value="F:RNA binding"/>
    <property type="evidence" value="ECO:0007669"/>
    <property type="project" value="TreeGrafter"/>
</dbReference>
<dbReference type="PANTHER" id="PTHR22959:SF0">
    <property type="entry name" value="PARTNER OF Y14 AND MAGO"/>
    <property type="match status" value="1"/>
</dbReference>
<reference evidence="4 5" key="1">
    <citation type="journal article" date="2014" name="BMC Genomics">
        <title>Adaptive genomic structural variation in the grape powdery mildew pathogen, Erysiphe necator.</title>
        <authorList>
            <person name="Jones L."/>
            <person name="Riaz S."/>
            <person name="Morales-Cruz A."/>
            <person name="Amrine K.C."/>
            <person name="McGuire B."/>
            <person name="Gubler W.D."/>
            <person name="Walker M.A."/>
            <person name="Cantu D."/>
        </authorList>
    </citation>
    <scope>NUCLEOTIDE SEQUENCE [LARGE SCALE GENOMIC DNA]</scope>
    <source>
        <strain evidence="5">c</strain>
    </source>
</reference>
<accession>A0A0B1PDD2</accession>
<dbReference type="Proteomes" id="UP000030854">
    <property type="component" value="Unassembled WGS sequence"/>
</dbReference>
<dbReference type="STRING" id="52586.A0A0B1PDD2"/>
<dbReference type="InterPro" id="IPR036348">
    <property type="entry name" value="WIBG_N_sf"/>
</dbReference>
<gene>
    <name evidence="4" type="ORF">EV44_g5978</name>
</gene>
<evidence type="ECO:0000313" key="4">
    <source>
        <dbReference type="EMBL" id="KHJ35330.1"/>
    </source>
</evidence>
<feature type="region of interest" description="Disordered" evidence="2">
    <location>
        <begin position="1"/>
        <end position="35"/>
    </location>
</feature>
<feature type="coiled-coil region" evidence="1">
    <location>
        <begin position="130"/>
        <end position="164"/>
    </location>
</feature>
<protein>
    <submittedName>
        <fullName evidence="4">Putative rna binding protein pym</fullName>
    </submittedName>
</protein>
<feature type="region of interest" description="Disordered" evidence="2">
    <location>
        <begin position="61"/>
        <end position="107"/>
    </location>
</feature>
<evidence type="ECO:0000313" key="5">
    <source>
        <dbReference type="Proteomes" id="UP000030854"/>
    </source>
</evidence>